<name>A0A7X9FV05_9DELT</name>
<sequence>MGKNNQKAIWSSLFLAIILFNTLFALKEIGSFDFWWWLSTNAALLSVLALLLDRKYLERLKLDLSSGVTQKVFFGLFSALLLYAIFGVGNLISVWVFSDAAAYISSVYELKLGTQLNRIVVLLALIIAPGEEIFWRGFIQHSFEEKQGEFRAIFFTAFLYTLAHIASLNPMLLAAAFVCGIFWGFLYSWKKSVLLNVISHIAWDLAVFVCFPFYS</sequence>
<organism evidence="3 4">
    <name type="scientific">SAR324 cluster bacterium</name>
    <dbReference type="NCBI Taxonomy" id="2024889"/>
    <lineage>
        <taxon>Bacteria</taxon>
        <taxon>Deltaproteobacteria</taxon>
        <taxon>SAR324 cluster</taxon>
    </lineage>
</organism>
<reference evidence="3 4" key="1">
    <citation type="journal article" date="2020" name="Biotechnol. Biofuels">
        <title>New insights from the biogas microbiome by comprehensive genome-resolved metagenomics of nearly 1600 species originating from multiple anaerobic digesters.</title>
        <authorList>
            <person name="Campanaro S."/>
            <person name="Treu L."/>
            <person name="Rodriguez-R L.M."/>
            <person name="Kovalovszki A."/>
            <person name="Ziels R.M."/>
            <person name="Maus I."/>
            <person name="Zhu X."/>
            <person name="Kougias P.G."/>
            <person name="Basile A."/>
            <person name="Luo G."/>
            <person name="Schluter A."/>
            <person name="Konstantinidis K.T."/>
            <person name="Angelidaki I."/>
        </authorList>
    </citation>
    <scope>NUCLEOTIDE SEQUENCE [LARGE SCALE GENOMIC DNA]</scope>
    <source>
        <strain evidence="3">AS27yjCOA_65</strain>
    </source>
</reference>
<comment type="caution">
    <text evidence="3">The sequence shown here is derived from an EMBL/GenBank/DDBJ whole genome shotgun (WGS) entry which is preliminary data.</text>
</comment>
<feature type="transmembrane region" description="Helical" evidence="1">
    <location>
        <begin position="35"/>
        <end position="52"/>
    </location>
</feature>
<keyword evidence="3" id="KW-0645">Protease</keyword>
<dbReference type="AlphaFoldDB" id="A0A7X9FV05"/>
<evidence type="ECO:0000259" key="2">
    <source>
        <dbReference type="Pfam" id="PF02517"/>
    </source>
</evidence>
<dbReference type="Proteomes" id="UP000524246">
    <property type="component" value="Unassembled WGS sequence"/>
</dbReference>
<proteinExistence type="predicted"/>
<gene>
    <name evidence="3" type="ORF">GYA55_14485</name>
</gene>
<evidence type="ECO:0000313" key="4">
    <source>
        <dbReference type="Proteomes" id="UP000524246"/>
    </source>
</evidence>
<dbReference type="GO" id="GO:0080120">
    <property type="term" value="P:CAAX-box protein maturation"/>
    <property type="evidence" value="ECO:0007669"/>
    <property type="project" value="UniProtKB-ARBA"/>
</dbReference>
<evidence type="ECO:0000256" key="1">
    <source>
        <dbReference type="SAM" id="Phobius"/>
    </source>
</evidence>
<keyword evidence="1" id="KW-0812">Transmembrane</keyword>
<accession>A0A7X9FV05</accession>
<dbReference type="Pfam" id="PF02517">
    <property type="entry name" value="Rce1-like"/>
    <property type="match status" value="1"/>
</dbReference>
<dbReference type="GO" id="GO:0004175">
    <property type="term" value="F:endopeptidase activity"/>
    <property type="evidence" value="ECO:0007669"/>
    <property type="project" value="UniProtKB-ARBA"/>
</dbReference>
<feature type="domain" description="CAAX prenyl protease 2/Lysostaphin resistance protein A-like" evidence="2">
    <location>
        <begin position="119"/>
        <end position="205"/>
    </location>
</feature>
<feature type="transmembrane region" description="Helical" evidence="1">
    <location>
        <begin position="172"/>
        <end position="189"/>
    </location>
</feature>
<keyword evidence="3" id="KW-0482">Metalloprotease</keyword>
<dbReference type="EMBL" id="JAAZON010000658">
    <property type="protein sequence ID" value="NMC64368.1"/>
    <property type="molecule type" value="Genomic_DNA"/>
</dbReference>
<keyword evidence="1" id="KW-0472">Membrane</keyword>
<dbReference type="GO" id="GO:0008237">
    <property type="term" value="F:metallopeptidase activity"/>
    <property type="evidence" value="ECO:0007669"/>
    <property type="project" value="UniProtKB-KW"/>
</dbReference>
<feature type="transmembrane region" description="Helical" evidence="1">
    <location>
        <begin position="194"/>
        <end position="214"/>
    </location>
</feature>
<protein>
    <submittedName>
        <fullName evidence="3">CPBP family intramembrane metalloprotease</fullName>
    </submittedName>
</protein>
<dbReference type="GO" id="GO:0006508">
    <property type="term" value="P:proteolysis"/>
    <property type="evidence" value="ECO:0007669"/>
    <property type="project" value="UniProtKB-KW"/>
</dbReference>
<evidence type="ECO:0000313" key="3">
    <source>
        <dbReference type="EMBL" id="NMC64368.1"/>
    </source>
</evidence>
<keyword evidence="3" id="KW-0378">Hydrolase</keyword>
<dbReference type="InterPro" id="IPR003675">
    <property type="entry name" value="Rce1/LyrA-like_dom"/>
</dbReference>
<feature type="transmembrane region" description="Helical" evidence="1">
    <location>
        <begin position="73"/>
        <end position="98"/>
    </location>
</feature>
<keyword evidence="1" id="KW-1133">Transmembrane helix</keyword>